<evidence type="ECO:0000313" key="2">
    <source>
        <dbReference type="EMBL" id="MDR6218558.1"/>
    </source>
</evidence>
<dbReference type="EMBL" id="JAVDQK010000004">
    <property type="protein sequence ID" value="MDR6218558.1"/>
    <property type="molecule type" value="Genomic_DNA"/>
</dbReference>
<protein>
    <recommendedName>
        <fullName evidence="1">DUF6915 domain-containing protein</fullName>
    </recommendedName>
</protein>
<gene>
    <name evidence="2" type="ORF">J2Y00_002121</name>
</gene>
<evidence type="ECO:0000313" key="3">
    <source>
        <dbReference type="Proteomes" id="UP001185331"/>
    </source>
</evidence>
<comment type="caution">
    <text evidence="2">The sequence shown here is derived from an EMBL/GenBank/DDBJ whole genome shotgun (WGS) entry which is preliminary data.</text>
</comment>
<reference evidence="2" key="1">
    <citation type="submission" date="2023-07" db="EMBL/GenBank/DDBJ databases">
        <title>Sorghum-associated microbial communities from plants grown in Nebraska, USA.</title>
        <authorList>
            <person name="Schachtman D."/>
        </authorList>
    </citation>
    <scope>NUCLEOTIDE SEQUENCE</scope>
    <source>
        <strain evidence="2">BE330</strain>
    </source>
</reference>
<dbReference type="AlphaFoldDB" id="A0AAE3XCV0"/>
<feature type="domain" description="DUF6915" evidence="1">
    <location>
        <begin position="2"/>
        <end position="103"/>
    </location>
</feature>
<accession>A0AAE3XCV0</accession>
<evidence type="ECO:0000259" key="1">
    <source>
        <dbReference type="Pfam" id="PF21866"/>
    </source>
</evidence>
<dbReference type="Pfam" id="PF21866">
    <property type="entry name" value="DUF6915"/>
    <property type="match status" value="2"/>
</dbReference>
<proteinExistence type="predicted"/>
<organism evidence="2 3">
    <name type="scientific">Deinococcus soli</name>
    <name type="common">ex Cha et al. 2016</name>
    <dbReference type="NCBI Taxonomy" id="1309411"/>
    <lineage>
        <taxon>Bacteria</taxon>
        <taxon>Thermotogati</taxon>
        <taxon>Deinococcota</taxon>
        <taxon>Deinococci</taxon>
        <taxon>Deinococcales</taxon>
        <taxon>Deinococcaceae</taxon>
        <taxon>Deinococcus</taxon>
    </lineage>
</organism>
<dbReference type="InterPro" id="IPR054061">
    <property type="entry name" value="DUF6915"/>
</dbReference>
<feature type="domain" description="DUF6915" evidence="1">
    <location>
        <begin position="118"/>
        <end position="210"/>
    </location>
</feature>
<dbReference type="Proteomes" id="UP001185331">
    <property type="component" value="Unassembled WGS sequence"/>
</dbReference>
<sequence length="231" mass="25280">MSHPYHHAISSARRFGGTADEHEPLHAFFDSSKASLADARHRCLLHHSAGIFIAEQRFGTTIPVTGRDGRTRRIPVRPVGEQHVLEDYGTIPSVAQAFAGLRPSELLTANLTADRVDMHAQRTAQVFGGPLSAHRDLHAFLEQGRDHLPPEQARGLLHHAFGVGLAVQVFGERHQGVDVRGTLEDHLRADVGFVPTVEQALSTMRLEAWMSRGAAIPQAVRDAQDAGELDI</sequence>
<name>A0AAE3XCV0_9DEIO</name>
<dbReference type="RefSeq" id="WP_309855149.1">
    <property type="nucleotide sequence ID" value="NZ_JAVDQJ010000005.1"/>
</dbReference>